<dbReference type="RefSeq" id="WP_231008472.1">
    <property type="nucleotide sequence ID" value="NZ_JAJNEC010000007.1"/>
</dbReference>
<name>A0ABS8PXW3_9BACT</name>
<evidence type="ECO:0000313" key="1">
    <source>
        <dbReference type="EMBL" id="MCD2425885.1"/>
    </source>
</evidence>
<gene>
    <name evidence="1" type="ORF">LQ567_24085</name>
</gene>
<comment type="caution">
    <text evidence="1">The sequence shown here is derived from an EMBL/GenBank/DDBJ whole genome shotgun (WGS) entry which is preliminary data.</text>
</comment>
<accession>A0ABS8PXW3</accession>
<dbReference type="Proteomes" id="UP001199816">
    <property type="component" value="Unassembled WGS sequence"/>
</dbReference>
<evidence type="ECO:0000313" key="2">
    <source>
        <dbReference type="Proteomes" id="UP001199816"/>
    </source>
</evidence>
<keyword evidence="2" id="KW-1185">Reference proteome</keyword>
<proteinExistence type="predicted"/>
<organism evidence="1 2">
    <name type="scientific">Niabella pedocola</name>
    <dbReference type="NCBI Taxonomy" id="1752077"/>
    <lineage>
        <taxon>Bacteria</taxon>
        <taxon>Pseudomonadati</taxon>
        <taxon>Bacteroidota</taxon>
        <taxon>Chitinophagia</taxon>
        <taxon>Chitinophagales</taxon>
        <taxon>Chitinophagaceae</taxon>
        <taxon>Niabella</taxon>
    </lineage>
</organism>
<reference evidence="1 2" key="1">
    <citation type="submission" date="2021-11" db="EMBL/GenBank/DDBJ databases">
        <title>Genomic of Niabella pedocola.</title>
        <authorList>
            <person name="Wu T."/>
        </authorList>
    </citation>
    <scope>NUCLEOTIDE SEQUENCE [LARGE SCALE GENOMIC DNA]</scope>
    <source>
        <strain evidence="1 2">JCM 31011</strain>
    </source>
</reference>
<protein>
    <submittedName>
        <fullName evidence="1">Uncharacterized protein</fullName>
    </submittedName>
</protein>
<sequence>MNGFRYIKWLLAFGIAGMITGCQKNGDSTPDGYIRTTIFENPLPEPVTVQYFNARISPNGDTTILFSGQKILIDANSSTQVVETVCLKDCAPQFTPPVLNMARITIGDVQKIVINCNTTPSGTPIPDCGKDPSNIFNEALWSVTKKSSGDVLKTYTFNPLGYSKAQ</sequence>
<dbReference type="PROSITE" id="PS51257">
    <property type="entry name" value="PROKAR_LIPOPROTEIN"/>
    <property type="match status" value="1"/>
</dbReference>
<dbReference type="EMBL" id="JAJNEC010000007">
    <property type="protein sequence ID" value="MCD2425885.1"/>
    <property type="molecule type" value="Genomic_DNA"/>
</dbReference>